<dbReference type="PANTHER" id="PTHR33336:SF3">
    <property type="entry name" value="ABM DOMAIN-CONTAINING PROTEIN"/>
    <property type="match status" value="1"/>
</dbReference>
<organism evidence="2 3">
    <name type="scientific">Allosphingosinicella deserti</name>
    <dbReference type="NCBI Taxonomy" id="2116704"/>
    <lineage>
        <taxon>Bacteria</taxon>
        <taxon>Pseudomonadati</taxon>
        <taxon>Pseudomonadota</taxon>
        <taxon>Alphaproteobacteria</taxon>
        <taxon>Sphingomonadales</taxon>
        <taxon>Sphingomonadaceae</taxon>
        <taxon>Allosphingosinicella</taxon>
    </lineage>
</organism>
<dbReference type="Proteomes" id="UP000241167">
    <property type="component" value="Unassembled WGS sequence"/>
</dbReference>
<dbReference type="InterPro" id="IPR011008">
    <property type="entry name" value="Dimeric_a/b-barrel"/>
</dbReference>
<dbReference type="Gene3D" id="3.30.70.100">
    <property type="match status" value="1"/>
</dbReference>
<evidence type="ECO:0000313" key="2">
    <source>
        <dbReference type="EMBL" id="PSJ42910.1"/>
    </source>
</evidence>
<sequence>MDRLINVAFFVARPGRTDDLGAGLLALVEQTRAEEGCLRYEIYQSSADPHGWMVHEDWRSRADFDAHMSTSYVAGFMARVPELCGGDVEIRQYAARA</sequence>
<dbReference type="PROSITE" id="PS51725">
    <property type="entry name" value="ABM"/>
    <property type="match status" value="1"/>
</dbReference>
<dbReference type="RefSeq" id="WP_106510927.1">
    <property type="nucleotide sequence ID" value="NZ_PXYI01000001.1"/>
</dbReference>
<keyword evidence="2" id="KW-0560">Oxidoreductase</keyword>
<evidence type="ECO:0000259" key="1">
    <source>
        <dbReference type="PROSITE" id="PS51725"/>
    </source>
</evidence>
<gene>
    <name evidence="2" type="ORF">C7I55_00355</name>
</gene>
<reference evidence="2 3" key="1">
    <citation type="submission" date="2018-03" db="EMBL/GenBank/DDBJ databases">
        <title>The draft genome of Sphingosinicella sp. GL-C-18.</title>
        <authorList>
            <person name="Liu L."/>
            <person name="Li L."/>
            <person name="Liang L."/>
            <person name="Zhang X."/>
            <person name="Wang T."/>
        </authorList>
    </citation>
    <scope>NUCLEOTIDE SEQUENCE [LARGE SCALE GENOMIC DNA]</scope>
    <source>
        <strain evidence="2 3">GL-C-18</strain>
    </source>
</reference>
<keyword evidence="2" id="KW-0503">Monooxygenase</keyword>
<feature type="domain" description="ABM" evidence="1">
    <location>
        <begin position="4"/>
        <end position="93"/>
    </location>
</feature>
<dbReference type="GO" id="GO:0004497">
    <property type="term" value="F:monooxygenase activity"/>
    <property type="evidence" value="ECO:0007669"/>
    <property type="project" value="UniProtKB-KW"/>
</dbReference>
<protein>
    <submittedName>
        <fullName evidence="2">Antibiotic biosynthesis monooxygenase</fullName>
    </submittedName>
</protein>
<dbReference type="SUPFAM" id="SSF54909">
    <property type="entry name" value="Dimeric alpha+beta barrel"/>
    <property type="match status" value="1"/>
</dbReference>
<accession>A0A2P7QY61</accession>
<dbReference type="InterPro" id="IPR007138">
    <property type="entry name" value="ABM_dom"/>
</dbReference>
<dbReference type="EMBL" id="PXYI01000001">
    <property type="protein sequence ID" value="PSJ42910.1"/>
    <property type="molecule type" value="Genomic_DNA"/>
</dbReference>
<dbReference type="PANTHER" id="PTHR33336">
    <property type="entry name" value="QUINOL MONOOXYGENASE YGIN-RELATED"/>
    <property type="match status" value="1"/>
</dbReference>
<dbReference type="AlphaFoldDB" id="A0A2P7QY61"/>
<comment type="caution">
    <text evidence="2">The sequence shown here is derived from an EMBL/GenBank/DDBJ whole genome shotgun (WGS) entry which is preliminary data.</text>
</comment>
<evidence type="ECO:0000313" key="3">
    <source>
        <dbReference type="Proteomes" id="UP000241167"/>
    </source>
</evidence>
<dbReference type="Pfam" id="PF03992">
    <property type="entry name" value="ABM"/>
    <property type="match status" value="1"/>
</dbReference>
<name>A0A2P7QY61_9SPHN</name>
<dbReference type="OrthoDB" id="287932at2"/>
<proteinExistence type="predicted"/>
<keyword evidence="3" id="KW-1185">Reference proteome</keyword>
<dbReference type="InterPro" id="IPR050744">
    <property type="entry name" value="AI-2_Isomerase_LsrG"/>
</dbReference>